<reference evidence="2 3" key="1">
    <citation type="submission" date="2020-06" db="EMBL/GenBank/DDBJ databases">
        <title>Schlegella sp. ID0723 isolated from air conditioner.</title>
        <authorList>
            <person name="Kim D.Y."/>
            <person name="Kim D.-U."/>
        </authorList>
    </citation>
    <scope>NUCLEOTIDE SEQUENCE [LARGE SCALE GENOMIC DNA]</scope>
    <source>
        <strain evidence="2 3">ID0723</strain>
    </source>
</reference>
<dbReference type="EMBL" id="JABWMJ010000002">
    <property type="protein sequence ID" value="NUZ05031.1"/>
    <property type="molecule type" value="Genomic_DNA"/>
</dbReference>
<organism evidence="2 3">
    <name type="scientific">Piscinibacter koreensis</name>
    <dbReference type="NCBI Taxonomy" id="2742824"/>
    <lineage>
        <taxon>Bacteria</taxon>
        <taxon>Pseudomonadati</taxon>
        <taxon>Pseudomonadota</taxon>
        <taxon>Betaproteobacteria</taxon>
        <taxon>Burkholderiales</taxon>
        <taxon>Sphaerotilaceae</taxon>
        <taxon>Piscinibacter</taxon>
    </lineage>
</organism>
<comment type="caution">
    <text evidence="2">The sequence shown here is derived from an EMBL/GenBank/DDBJ whole genome shotgun (WGS) entry which is preliminary data.</text>
</comment>
<protein>
    <submittedName>
        <fullName evidence="2">Uncharacterized protein</fullName>
    </submittedName>
</protein>
<dbReference type="Proteomes" id="UP000529637">
    <property type="component" value="Unassembled WGS sequence"/>
</dbReference>
<dbReference type="AlphaFoldDB" id="A0A7Y6TVK2"/>
<proteinExistence type="predicted"/>
<accession>A0A7Y6TVK2</accession>
<feature type="compositionally biased region" description="Low complexity" evidence="1">
    <location>
        <begin position="29"/>
        <end position="45"/>
    </location>
</feature>
<keyword evidence="3" id="KW-1185">Reference proteome</keyword>
<evidence type="ECO:0000256" key="1">
    <source>
        <dbReference type="SAM" id="MobiDB-lite"/>
    </source>
</evidence>
<name>A0A7Y6TVK2_9BURK</name>
<sequence>MAPASRRTGKQKAARGRLSVEARRDQRGAEAPVEPIEPPIAAEAAESAAEAAADADIAALLAAPTAADASDAPEVAGGVTIVVVEAGGVVVVVSAAGGVDGTTVVVSSFFVQAANETAATMEAIRSAFLILVLNSLVYVTGSPPQGVPSFKDKESRSIPVPNARV</sequence>
<feature type="region of interest" description="Disordered" evidence="1">
    <location>
        <begin position="1"/>
        <end position="45"/>
    </location>
</feature>
<evidence type="ECO:0000313" key="3">
    <source>
        <dbReference type="Proteomes" id="UP000529637"/>
    </source>
</evidence>
<evidence type="ECO:0000313" key="2">
    <source>
        <dbReference type="EMBL" id="NUZ05031.1"/>
    </source>
</evidence>
<gene>
    <name evidence="2" type="ORF">HQN59_04565</name>
</gene>
<feature type="compositionally biased region" description="Basic and acidic residues" evidence="1">
    <location>
        <begin position="18"/>
        <end position="28"/>
    </location>
</feature>